<evidence type="ECO:0000256" key="1">
    <source>
        <dbReference type="SAM" id="MobiDB-lite"/>
    </source>
</evidence>
<sequence length="44" mass="4789">MFRSAVRIRNDPMLTANRPPAPSDPSYRDQFAGSLAGKTAVGLR</sequence>
<keyword evidence="3" id="KW-1185">Reference proteome</keyword>
<reference evidence="2 3" key="1">
    <citation type="submission" date="2024-09" db="EMBL/GenBank/DDBJ databases">
        <authorList>
            <person name="Sun Q."/>
            <person name="Mori K."/>
        </authorList>
    </citation>
    <scope>NUCLEOTIDE SEQUENCE [LARGE SCALE GENOMIC DNA]</scope>
    <source>
        <strain evidence="2 3">CGMCC 1.15906</strain>
    </source>
</reference>
<comment type="caution">
    <text evidence="2">The sequence shown here is derived from an EMBL/GenBank/DDBJ whole genome shotgun (WGS) entry which is preliminary data.</text>
</comment>
<gene>
    <name evidence="2" type="ORF">ACFFGN_06370</name>
</gene>
<evidence type="ECO:0000313" key="2">
    <source>
        <dbReference type="EMBL" id="MFC0623677.1"/>
    </source>
</evidence>
<organism evidence="2 3">
    <name type="scientific">Kribbella deserti</name>
    <dbReference type="NCBI Taxonomy" id="1926257"/>
    <lineage>
        <taxon>Bacteria</taxon>
        <taxon>Bacillati</taxon>
        <taxon>Actinomycetota</taxon>
        <taxon>Actinomycetes</taxon>
        <taxon>Propionibacteriales</taxon>
        <taxon>Kribbellaceae</taxon>
        <taxon>Kribbella</taxon>
    </lineage>
</organism>
<name>A0ABV6QJ77_9ACTN</name>
<proteinExistence type="predicted"/>
<protein>
    <submittedName>
        <fullName evidence="2">Uncharacterized protein</fullName>
    </submittedName>
</protein>
<evidence type="ECO:0000313" key="3">
    <source>
        <dbReference type="Proteomes" id="UP001589890"/>
    </source>
</evidence>
<dbReference type="EMBL" id="JBHLTC010000006">
    <property type="protein sequence ID" value="MFC0623677.1"/>
    <property type="molecule type" value="Genomic_DNA"/>
</dbReference>
<accession>A0ABV6QJ77</accession>
<feature type="region of interest" description="Disordered" evidence="1">
    <location>
        <begin position="1"/>
        <end position="44"/>
    </location>
</feature>
<dbReference type="Proteomes" id="UP001589890">
    <property type="component" value="Unassembled WGS sequence"/>
</dbReference>
<dbReference type="RefSeq" id="WP_380044378.1">
    <property type="nucleotide sequence ID" value="NZ_JBHLTC010000006.1"/>
</dbReference>